<keyword evidence="2" id="KW-0231">Viral genome packaging</keyword>
<evidence type="ECO:0000256" key="2">
    <source>
        <dbReference type="ARBA" id="ARBA00023219"/>
    </source>
</evidence>
<dbReference type="InterPro" id="IPR052404">
    <property type="entry name" value="SPP1-like_terminase"/>
</dbReference>
<keyword evidence="1" id="KW-1188">Viral release from host cell</keyword>
<organism evidence="3 4">
    <name type="scientific">Staphylococcus phage SP120</name>
    <dbReference type="NCBI Taxonomy" id="2495553"/>
    <lineage>
        <taxon>Viruses</taxon>
        <taxon>Duplodnaviria</taxon>
        <taxon>Heunggongvirae</taxon>
        <taxon>Uroviricota</taxon>
        <taxon>Caudoviricetes</taxon>
        <taxon>Coventryvirus</taxon>
        <taxon>Coventryvirus SP120</taxon>
    </lineage>
</organism>
<protein>
    <submittedName>
        <fullName evidence="3">Phage terminase small subunit</fullName>
    </submittedName>
</protein>
<dbReference type="InterPro" id="IPR005335">
    <property type="entry name" value="Terminase_ssu"/>
</dbReference>
<evidence type="ECO:0000313" key="4">
    <source>
        <dbReference type="Proteomes" id="UP000295641"/>
    </source>
</evidence>
<dbReference type="EMBL" id="AP019560">
    <property type="protein sequence ID" value="BBJ33998.1"/>
    <property type="molecule type" value="Genomic_DNA"/>
</dbReference>
<dbReference type="Pfam" id="PF03592">
    <property type="entry name" value="Terminase_2"/>
    <property type="match status" value="1"/>
</dbReference>
<dbReference type="GO" id="GO:0051276">
    <property type="term" value="P:chromosome organization"/>
    <property type="evidence" value="ECO:0007669"/>
    <property type="project" value="InterPro"/>
</dbReference>
<dbReference type="PANTHER" id="PTHR41328:SF2">
    <property type="entry name" value="TERMINASE SMALL SUBUNIT"/>
    <property type="match status" value="1"/>
</dbReference>
<evidence type="ECO:0000256" key="1">
    <source>
        <dbReference type="ARBA" id="ARBA00022612"/>
    </source>
</evidence>
<evidence type="ECO:0000313" key="3">
    <source>
        <dbReference type="EMBL" id="BBJ33998.1"/>
    </source>
</evidence>
<name>A0A494WJ79_9CAUD</name>
<accession>A0A494WJ79</accession>
<proteinExistence type="predicted"/>
<dbReference type="InterPro" id="IPR038713">
    <property type="entry name" value="Terminase_Gp1_N_sf"/>
</dbReference>
<dbReference type="Proteomes" id="UP000295641">
    <property type="component" value="Segment"/>
</dbReference>
<gene>
    <name evidence="3" type="ORF">ORF_61</name>
</gene>
<keyword evidence="4" id="KW-1185">Reference proteome</keyword>
<sequence>MSRLFCYAISARVVIYEMKLSIKQQRFADEYIKSGNATQAYIKAGYSKNKANTNATKLLQNTTIKQYVKERIEQAQEESLMGITEALALSASIARGEPQTAYTKRYDHLSGEVDKEVTYTITPNVEERQRSIDHILKVHGAFIDKKEITQKNIEINIGDYDDES</sequence>
<dbReference type="PANTHER" id="PTHR41328">
    <property type="entry name" value="TERMINASE SMALL SUBUNIT-RELATED"/>
    <property type="match status" value="1"/>
</dbReference>
<reference evidence="3 4" key="1">
    <citation type="submission" date="2019-04" db="EMBL/GenBank/DDBJ databases">
        <title>Genome of Staphylococcus phage SP120.</title>
        <authorList>
            <person name="Azam A.H."/>
            <person name="Arai H."/>
            <person name="Miyanaga K."/>
            <person name="Tanji Y."/>
        </authorList>
    </citation>
    <scope>NUCLEOTIDE SEQUENCE [LARGE SCALE GENOMIC DNA]</scope>
    <source>
        <strain evidence="3 4">SP120</strain>
    </source>
</reference>
<dbReference type="Gene3D" id="1.10.10.1400">
    <property type="entry name" value="Terminase, small subunit, N-terminal DNA-binding domain, HTH motif"/>
    <property type="match status" value="1"/>
</dbReference>